<accession>A0A1H1V9D0</accession>
<feature type="domain" description="Transglutaminase-like" evidence="2">
    <location>
        <begin position="305"/>
        <end position="380"/>
    </location>
</feature>
<dbReference type="AlphaFoldDB" id="A0A1H1V9D0"/>
<organism evidence="4 5">
    <name type="scientific">Mucilaginibacter mallensis</name>
    <dbReference type="NCBI Taxonomy" id="652787"/>
    <lineage>
        <taxon>Bacteria</taxon>
        <taxon>Pseudomonadati</taxon>
        <taxon>Bacteroidota</taxon>
        <taxon>Sphingobacteriia</taxon>
        <taxon>Sphingobacteriales</taxon>
        <taxon>Sphingobacteriaceae</taxon>
        <taxon>Mucilaginibacter</taxon>
    </lineage>
</organism>
<dbReference type="Proteomes" id="UP000199679">
    <property type="component" value="Chromosome I"/>
</dbReference>
<protein>
    <submittedName>
        <fullName evidence="4">Transglutaminase-like superfamily protein</fullName>
    </submittedName>
</protein>
<evidence type="ECO:0000256" key="1">
    <source>
        <dbReference type="SAM" id="SignalP"/>
    </source>
</evidence>
<dbReference type="OrthoDB" id="98874at2"/>
<keyword evidence="1" id="KW-0732">Signal</keyword>
<dbReference type="Pfam" id="PF12969">
    <property type="entry name" value="DUF3857"/>
    <property type="match status" value="1"/>
</dbReference>
<evidence type="ECO:0000313" key="4">
    <source>
        <dbReference type="EMBL" id="SDS81352.1"/>
    </source>
</evidence>
<dbReference type="STRING" id="652787.SAMN05216490_1864"/>
<dbReference type="Pfam" id="PF01841">
    <property type="entry name" value="Transglut_core"/>
    <property type="match status" value="1"/>
</dbReference>
<dbReference type="RefSeq" id="WP_091371518.1">
    <property type="nucleotide sequence ID" value="NZ_LT629740.1"/>
</dbReference>
<keyword evidence="5" id="KW-1185">Reference proteome</keyword>
<proteinExistence type="predicted"/>
<sequence>MKKPLLILLIFISLTIIAKAQDFDYGTFKLEDLEMKRYDKDTSAHAVVLNEYGRSKIDVTSNDNIKIIYEYHVKIKIFDSKGFDHANVEVILRDNDEDSETIENIKGITTYADDNGSISKTELEPEKVYKSKMDKYHTLVKFALPSIRNGCIIEYKYTTYSRYLQLFPHWEFQSDIPKMHSEYDVHIPGFWNYNASLRGSLKLTTNKAEIESNCFSAGGGKSDCSHLTFGMTDIPAFIDEDDMTSRKNFLSAVYFELAEYTNPYNGAKTKMAKEWRDVDYDLKHSEYFGSLLKKKDLFKDRIIPVIAGKTDSMARAKAVYEYIQKTLKWNDFYATGSNDGLRKVLETHSGNVAEINLALAAALEAAGFNAQAVLLSTRENGFINKLYPVQEEFNYVVAKVDIDNKPYLLDATDPLLPFGILPMKCLNDQGRVMSLDKPSYWIDMNSTQQRIIRTSALDLTLQPDGKLKGTMVQYLFGYAAYEERKAIKKFNSVDEYVENLDERSPKFKILNSEISNLDSLDMPLVEKYEIEIKKYDDLYKDRLVFNPYITDHITRNPYRLQERNYPIDRGMPLTERFTLVVHLPDNYIVDTPPQDISIGLPNKGGLFETLYQASDNSFTFSHIIQFNKAIYSSEEYAYLKELFNKIILSEKAPMTLKKKS</sequence>
<gene>
    <name evidence="4" type="ORF">SAMN05216490_1864</name>
</gene>
<dbReference type="EMBL" id="LT629740">
    <property type="protein sequence ID" value="SDS81352.1"/>
    <property type="molecule type" value="Genomic_DNA"/>
</dbReference>
<dbReference type="Gene3D" id="2.60.120.1130">
    <property type="match status" value="1"/>
</dbReference>
<dbReference type="Gene3D" id="2.60.40.3140">
    <property type="match status" value="1"/>
</dbReference>
<dbReference type="InterPro" id="IPR002931">
    <property type="entry name" value="Transglutaminase-like"/>
</dbReference>
<feature type="domain" description="DUF3857" evidence="3">
    <location>
        <begin position="69"/>
        <end position="194"/>
    </location>
</feature>
<reference evidence="4 5" key="1">
    <citation type="submission" date="2016-10" db="EMBL/GenBank/DDBJ databases">
        <authorList>
            <person name="de Groot N.N."/>
        </authorList>
    </citation>
    <scope>NUCLEOTIDE SEQUENCE [LARGE SCALE GENOMIC DNA]</scope>
    <source>
        <strain evidence="4 5">MP1X4</strain>
    </source>
</reference>
<dbReference type="InterPro" id="IPR024618">
    <property type="entry name" value="DUF3857"/>
</dbReference>
<dbReference type="Gene3D" id="3.10.620.30">
    <property type="match status" value="1"/>
</dbReference>
<feature type="signal peptide" evidence="1">
    <location>
        <begin position="1"/>
        <end position="20"/>
    </location>
</feature>
<name>A0A1H1V9D0_MUCMA</name>
<feature type="chain" id="PRO_5009263113" evidence="1">
    <location>
        <begin position="21"/>
        <end position="660"/>
    </location>
</feature>
<evidence type="ECO:0000259" key="2">
    <source>
        <dbReference type="Pfam" id="PF01841"/>
    </source>
</evidence>
<evidence type="ECO:0000313" key="5">
    <source>
        <dbReference type="Proteomes" id="UP000199679"/>
    </source>
</evidence>
<evidence type="ECO:0000259" key="3">
    <source>
        <dbReference type="Pfam" id="PF12969"/>
    </source>
</evidence>